<organism evidence="1 2">
    <name type="scientific">Malus baccata</name>
    <name type="common">Siberian crab apple</name>
    <name type="synonym">Pyrus baccata</name>
    <dbReference type="NCBI Taxonomy" id="106549"/>
    <lineage>
        <taxon>Eukaryota</taxon>
        <taxon>Viridiplantae</taxon>
        <taxon>Streptophyta</taxon>
        <taxon>Embryophyta</taxon>
        <taxon>Tracheophyta</taxon>
        <taxon>Spermatophyta</taxon>
        <taxon>Magnoliopsida</taxon>
        <taxon>eudicotyledons</taxon>
        <taxon>Gunneridae</taxon>
        <taxon>Pentapetalae</taxon>
        <taxon>rosids</taxon>
        <taxon>fabids</taxon>
        <taxon>Rosales</taxon>
        <taxon>Rosaceae</taxon>
        <taxon>Amygdaloideae</taxon>
        <taxon>Maleae</taxon>
        <taxon>Malus</taxon>
    </lineage>
</organism>
<evidence type="ECO:0000313" key="2">
    <source>
        <dbReference type="Proteomes" id="UP000315295"/>
    </source>
</evidence>
<gene>
    <name evidence="1" type="ORF">C1H46_043610</name>
</gene>
<dbReference type="AlphaFoldDB" id="A0A540K9E2"/>
<reference evidence="1 2" key="1">
    <citation type="journal article" date="2019" name="G3 (Bethesda)">
        <title>Sequencing of a Wild Apple (Malus baccata) Genome Unravels the Differences Between Cultivated and Wild Apple Species Regarding Disease Resistance and Cold Tolerance.</title>
        <authorList>
            <person name="Chen X."/>
        </authorList>
    </citation>
    <scope>NUCLEOTIDE SEQUENCE [LARGE SCALE GENOMIC DNA]</scope>
    <source>
        <strain evidence="2">cv. Shandingzi</strain>
        <tissue evidence="1">Leaves</tissue>
    </source>
</reference>
<sequence>MAGVPRLRFGGKEGEKIKKIAFLLVHMEGLSVMVSLQLMGCKALPLLQGEGNLIVFKEEEEEEGLRRE</sequence>
<keyword evidence="2" id="KW-1185">Reference proteome</keyword>
<name>A0A540K9E2_MALBA</name>
<accession>A0A540K9E2</accession>
<evidence type="ECO:0000313" key="1">
    <source>
        <dbReference type="EMBL" id="TQD70854.1"/>
    </source>
</evidence>
<comment type="caution">
    <text evidence="1">The sequence shown here is derived from an EMBL/GenBank/DDBJ whole genome shotgun (WGS) entry which is preliminary data.</text>
</comment>
<dbReference type="Proteomes" id="UP000315295">
    <property type="component" value="Unassembled WGS sequence"/>
</dbReference>
<proteinExistence type="predicted"/>
<protein>
    <submittedName>
        <fullName evidence="1">Uncharacterized protein</fullName>
    </submittedName>
</protein>
<dbReference type="EMBL" id="VIEB01001667">
    <property type="protein sequence ID" value="TQD70854.1"/>
    <property type="molecule type" value="Genomic_DNA"/>
</dbReference>